<reference evidence="1" key="2">
    <citation type="journal article" date="2015" name="Fish Shellfish Immunol.">
        <title>Early steps in the European eel (Anguilla anguilla)-Vibrio vulnificus interaction in the gills: Role of the RtxA13 toxin.</title>
        <authorList>
            <person name="Callol A."/>
            <person name="Pajuelo D."/>
            <person name="Ebbesson L."/>
            <person name="Teles M."/>
            <person name="MacKenzie S."/>
            <person name="Amaro C."/>
        </authorList>
    </citation>
    <scope>NUCLEOTIDE SEQUENCE</scope>
</reference>
<dbReference type="EMBL" id="GBXM01021650">
    <property type="protein sequence ID" value="JAH86927.1"/>
    <property type="molecule type" value="Transcribed_RNA"/>
</dbReference>
<name>A0A0E9W9A8_ANGAN</name>
<protein>
    <submittedName>
        <fullName evidence="1">Uncharacterized protein</fullName>
    </submittedName>
</protein>
<accession>A0A0E9W9A8</accession>
<sequence length="41" mass="4769">MQRLSTQRQITGNAARSSLRLFKEKLVIQMSRRHAKCIDPV</sequence>
<dbReference type="AlphaFoldDB" id="A0A0E9W9A8"/>
<reference evidence="1" key="1">
    <citation type="submission" date="2014-11" db="EMBL/GenBank/DDBJ databases">
        <authorList>
            <person name="Amaro Gonzalez C."/>
        </authorList>
    </citation>
    <scope>NUCLEOTIDE SEQUENCE</scope>
</reference>
<evidence type="ECO:0000313" key="1">
    <source>
        <dbReference type="EMBL" id="JAH86927.1"/>
    </source>
</evidence>
<organism evidence="1">
    <name type="scientific">Anguilla anguilla</name>
    <name type="common">European freshwater eel</name>
    <name type="synonym">Muraena anguilla</name>
    <dbReference type="NCBI Taxonomy" id="7936"/>
    <lineage>
        <taxon>Eukaryota</taxon>
        <taxon>Metazoa</taxon>
        <taxon>Chordata</taxon>
        <taxon>Craniata</taxon>
        <taxon>Vertebrata</taxon>
        <taxon>Euteleostomi</taxon>
        <taxon>Actinopterygii</taxon>
        <taxon>Neopterygii</taxon>
        <taxon>Teleostei</taxon>
        <taxon>Anguilliformes</taxon>
        <taxon>Anguillidae</taxon>
        <taxon>Anguilla</taxon>
    </lineage>
</organism>
<proteinExistence type="predicted"/>